<evidence type="ECO:0000256" key="3">
    <source>
        <dbReference type="ARBA" id="ARBA00023163"/>
    </source>
</evidence>
<dbReference type="Gene3D" id="1.10.357.10">
    <property type="entry name" value="Tetracycline Repressor, domain 2"/>
    <property type="match status" value="1"/>
</dbReference>
<dbReference type="InterPro" id="IPR001647">
    <property type="entry name" value="HTH_TetR"/>
</dbReference>
<dbReference type="PANTHER" id="PTHR30055:SF151">
    <property type="entry name" value="TRANSCRIPTIONAL REGULATORY PROTEIN"/>
    <property type="match status" value="1"/>
</dbReference>
<keyword evidence="3" id="KW-0804">Transcription</keyword>
<dbReference type="KEGG" id="vbo:CKY39_13280"/>
<dbReference type="Proteomes" id="UP000217154">
    <property type="component" value="Chromosome"/>
</dbReference>
<evidence type="ECO:0000313" key="6">
    <source>
        <dbReference type="EMBL" id="ATA54084.1"/>
    </source>
</evidence>
<proteinExistence type="predicted"/>
<keyword evidence="2 4" id="KW-0238">DNA-binding</keyword>
<sequence length="217" mass="23570">MGRPAKFTREQLQQAALALVDADGLSGLTMRALASRLETGAMTLYNYVSQREELEMLVVEAVLGKVRWETDDRLPWHEALEDIAIALWRVIRDHPHVIPLILTKRSRSPAVFEVTEALLHTLAQSGRSGARLLVGFRAVSALIMGAAQAELAGPLTLQADESPDDTIARFQALPADRFPHLIEIATAATASDAETEFRASLSLLIDGLRADAPAAQA</sequence>
<dbReference type="InterPro" id="IPR036271">
    <property type="entry name" value="Tet_transcr_reg_TetR-rel_C_sf"/>
</dbReference>
<protein>
    <submittedName>
        <fullName evidence="6">TetR family transcriptional regulator</fullName>
    </submittedName>
</protein>
<dbReference type="SUPFAM" id="SSF46689">
    <property type="entry name" value="Homeodomain-like"/>
    <property type="match status" value="1"/>
</dbReference>
<dbReference type="GO" id="GO:0045892">
    <property type="term" value="P:negative regulation of DNA-templated transcription"/>
    <property type="evidence" value="ECO:0007669"/>
    <property type="project" value="InterPro"/>
</dbReference>
<dbReference type="SUPFAM" id="SSF48498">
    <property type="entry name" value="Tetracyclin repressor-like, C-terminal domain"/>
    <property type="match status" value="1"/>
</dbReference>
<keyword evidence="1" id="KW-0805">Transcription regulation</keyword>
<dbReference type="PANTHER" id="PTHR30055">
    <property type="entry name" value="HTH-TYPE TRANSCRIPTIONAL REGULATOR RUTR"/>
    <property type="match status" value="1"/>
</dbReference>
<dbReference type="AlphaFoldDB" id="A0A250DIJ8"/>
<dbReference type="InterPro" id="IPR004111">
    <property type="entry name" value="Repressor_TetR_C"/>
</dbReference>
<reference evidence="6 7" key="1">
    <citation type="submission" date="2017-09" db="EMBL/GenBank/DDBJ databases">
        <title>The diverse metabolic capabilities of V. boronicumulans make it an excellent choice for continued studies on novel biodegradation.</title>
        <authorList>
            <person name="Sun S."/>
        </authorList>
    </citation>
    <scope>NUCLEOTIDE SEQUENCE [LARGE SCALE GENOMIC DNA]</scope>
    <source>
        <strain evidence="6 7">J1</strain>
    </source>
</reference>
<evidence type="ECO:0000313" key="7">
    <source>
        <dbReference type="Proteomes" id="UP000217154"/>
    </source>
</evidence>
<dbReference type="InterPro" id="IPR009057">
    <property type="entry name" value="Homeodomain-like_sf"/>
</dbReference>
<dbReference type="EMBL" id="CP023284">
    <property type="protein sequence ID" value="ATA54084.1"/>
    <property type="molecule type" value="Genomic_DNA"/>
</dbReference>
<evidence type="ECO:0000256" key="4">
    <source>
        <dbReference type="PROSITE-ProRule" id="PRU00335"/>
    </source>
</evidence>
<dbReference type="InterPro" id="IPR050109">
    <property type="entry name" value="HTH-type_TetR-like_transc_reg"/>
</dbReference>
<gene>
    <name evidence="6" type="ORF">CKY39_13280</name>
</gene>
<feature type="domain" description="HTH tetR-type" evidence="5">
    <location>
        <begin position="6"/>
        <end position="66"/>
    </location>
</feature>
<name>A0A250DIJ8_9BURK</name>
<dbReference type="Gene3D" id="1.10.10.60">
    <property type="entry name" value="Homeodomain-like"/>
    <property type="match status" value="1"/>
</dbReference>
<organism evidence="6 7">
    <name type="scientific">Variovorax boronicumulans</name>
    <dbReference type="NCBI Taxonomy" id="436515"/>
    <lineage>
        <taxon>Bacteria</taxon>
        <taxon>Pseudomonadati</taxon>
        <taxon>Pseudomonadota</taxon>
        <taxon>Betaproteobacteria</taxon>
        <taxon>Burkholderiales</taxon>
        <taxon>Comamonadaceae</taxon>
        <taxon>Variovorax</taxon>
    </lineage>
</organism>
<dbReference type="PROSITE" id="PS50977">
    <property type="entry name" value="HTH_TETR_2"/>
    <property type="match status" value="1"/>
</dbReference>
<evidence type="ECO:0000256" key="2">
    <source>
        <dbReference type="ARBA" id="ARBA00023125"/>
    </source>
</evidence>
<accession>A0A250DIJ8</accession>
<dbReference type="RefSeq" id="WP_095744776.1">
    <property type="nucleotide sequence ID" value="NZ_CP023284.1"/>
</dbReference>
<dbReference type="GO" id="GO:0000976">
    <property type="term" value="F:transcription cis-regulatory region binding"/>
    <property type="evidence" value="ECO:0007669"/>
    <property type="project" value="TreeGrafter"/>
</dbReference>
<evidence type="ECO:0000259" key="5">
    <source>
        <dbReference type="PROSITE" id="PS50977"/>
    </source>
</evidence>
<dbReference type="GO" id="GO:0003700">
    <property type="term" value="F:DNA-binding transcription factor activity"/>
    <property type="evidence" value="ECO:0007669"/>
    <property type="project" value="TreeGrafter"/>
</dbReference>
<evidence type="ECO:0000256" key="1">
    <source>
        <dbReference type="ARBA" id="ARBA00023015"/>
    </source>
</evidence>
<dbReference type="Pfam" id="PF02909">
    <property type="entry name" value="TetR_C_1"/>
    <property type="match status" value="1"/>
</dbReference>
<feature type="DNA-binding region" description="H-T-H motif" evidence="4">
    <location>
        <begin position="29"/>
        <end position="48"/>
    </location>
</feature>